<name>A0A2H0V030_9BACT</name>
<organism evidence="1 2">
    <name type="scientific">Candidatus Falkowbacteria bacterium CG10_big_fil_rev_8_21_14_0_10_44_15</name>
    <dbReference type="NCBI Taxonomy" id="1974569"/>
    <lineage>
        <taxon>Bacteria</taxon>
        <taxon>Candidatus Falkowiibacteriota</taxon>
    </lineage>
</organism>
<dbReference type="AlphaFoldDB" id="A0A2H0V030"/>
<evidence type="ECO:0000313" key="1">
    <source>
        <dbReference type="EMBL" id="PIR92444.1"/>
    </source>
</evidence>
<dbReference type="Proteomes" id="UP000228510">
    <property type="component" value="Unassembled WGS sequence"/>
</dbReference>
<gene>
    <name evidence="1" type="ORF">COU01_01755</name>
</gene>
<comment type="caution">
    <text evidence="1">The sequence shown here is derived from an EMBL/GenBank/DDBJ whole genome shotgun (WGS) entry which is preliminary data.</text>
</comment>
<dbReference type="EMBL" id="PFAT01000024">
    <property type="protein sequence ID" value="PIR92444.1"/>
    <property type="molecule type" value="Genomic_DNA"/>
</dbReference>
<evidence type="ECO:0000313" key="2">
    <source>
        <dbReference type="Proteomes" id="UP000228510"/>
    </source>
</evidence>
<sequence>MPKDNSTQAKDLADQYLKLLADQKTIQSQIDLMKQTLAKFCKDSQVNELQSGNTRLKVSQGDRTMFPKAEEQGRREVMDIMYKSQEWKYSVTFDIVKLGLAYDKNQLSEDLKDKLKQYIKSEPFIRITASKISYD</sequence>
<accession>A0A2H0V030</accession>
<reference evidence="2" key="1">
    <citation type="submission" date="2017-09" db="EMBL/GenBank/DDBJ databases">
        <title>Depth-based differentiation of microbial function through sediment-hosted aquifers and enrichment of novel symbionts in the deep terrestrial subsurface.</title>
        <authorList>
            <person name="Probst A.J."/>
            <person name="Ladd B."/>
            <person name="Jarett J.K."/>
            <person name="Geller-Mcgrath D.E."/>
            <person name="Sieber C.M.K."/>
            <person name="Emerson J.B."/>
            <person name="Anantharaman K."/>
            <person name="Thomas B.C."/>
            <person name="Malmstrom R."/>
            <person name="Stieglmeier M."/>
            <person name="Klingl A."/>
            <person name="Woyke T."/>
            <person name="Ryan C.M."/>
            <person name="Banfield J.F."/>
        </authorList>
    </citation>
    <scope>NUCLEOTIDE SEQUENCE [LARGE SCALE GENOMIC DNA]</scope>
</reference>
<proteinExistence type="predicted"/>
<protein>
    <submittedName>
        <fullName evidence="1">Uncharacterized protein</fullName>
    </submittedName>
</protein>